<feature type="compositionally biased region" description="Low complexity" evidence="1">
    <location>
        <begin position="188"/>
        <end position="199"/>
    </location>
</feature>
<feature type="compositionally biased region" description="Basic and acidic residues" evidence="1">
    <location>
        <begin position="216"/>
        <end position="231"/>
    </location>
</feature>
<sequence length="355" mass="40814">MGNTASKSPKSDMDKNRRLRGSSAVGCEKSYQQDIKKAAVNDNYNMKKGKMRLSALLPQQRNYNNKHDDANDSNILYNNNSKHQQQLQQKQPQKKKKTRGKKHSVKSTAMKRNAKYKRVTKSIIGKPSNFQHMGHVGPDQQFTPRTIRHDSDNLPCIPDYMQHDDQMLVQQLRDITVHINSLMDDQMTIPISPSTPTSSRMHQQKTEIPSSPSPSPKEEKSHQQNEIKISDPGHNQPSKQQQQNNRGPPPPPPAHWSSLALRQATRRQQQINHQKRLQQLQHQQQQYQQQQQHPQHGQKTQQRIHGTKVSSMKRRNHPVSTKRTMQRSTGRKPRANHVSPNMLGMPPSLRLGPAR</sequence>
<accession>A0AAD5JVX5</accession>
<protein>
    <recommendedName>
        <fullName evidence="2">CRIB domain-containing protein</fullName>
    </recommendedName>
</protein>
<dbReference type="InterPro" id="IPR036936">
    <property type="entry name" value="CRIB_dom_sf"/>
</dbReference>
<organism evidence="3 4">
    <name type="scientific">Phascolomyces articulosus</name>
    <dbReference type="NCBI Taxonomy" id="60185"/>
    <lineage>
        <taxon>Eukaryota</taxon>
        <taxon>Fungi</taxon>
        <taxon>Fungi incertae sedis</taxon>
        <taxon>Mucoromycota</taxon>
        <taxon>Mucoromycotina</taxon>
        <taxon>Mucoromycetes</taxon>
        <taxon>Mucorales</taxon>
        <taxon>Lichtheimiaceae</taxon>
        <taxon>Phascolomyces</taxon>
    </lineage>
</organism>
<gene>
    <name evidence="3" type="ORF">BDA99DRAFT_539299</name>
</gene>
<feature type="compositionally biased region" description="Polar residues" evidence="1">
    <location>
        <begin position="318"/>
        <end position="328"/>
    </location>
</feature>
<dbReference type="AlphaFoldDB" id="A0AAD5JVX5"/>
<feature type="compositionally biased region" description="Basic residues" evidence="1">
    <location>
        <begin position="92"/>
        <end position="105"/>
    </location>
</feature>
<feature type="region of interest" description="Disordered" evidence="1">
    <location>
        <begin position="82"/>
        <end position="117"/>
    </location>
</feature>
<feature type="region of interest" description="Disordered" evidence="1">
    <location>
        <begin position="1"/>
        <end position="31"/>
    </location>
</feature>
<feature type="region of interest" description="Disordered" evidence="1">
    <location>
        <begin position="187"/>
        <end position="355"/>
    </location>
</feature>
<evidence type="ECO:0000313" key="4">
    <source>
        <dbReference type="Proteomes" id="UP001209540"/>
    </source>
</evidence>
<dbReference type="Proteomes" id="UP001209540">
    <property type="component" value="Unassembled WGS sequence"/>
</dbReference>
<keyword evidence="4" id="KW-1185">Reference proteome</keyword>
<dbReference type="PROSITE" id="PS50108">
    <property type="entry name" value="CRIB"/>
    <property type="match status" value="1"/>
</dbReference>
<dbReference type="InterPro" id="IPR000095">
    <property type="entry name" value="CRIB_dom"/>
</dbReference>
<comment type="caution">
    <text evidence="3">The sequence shown here is derived from an EMBL/GenBank/DDBJ whole genome shotgun (WGS) entry which is preliminary data.</text>
</comment>
<proteinExistence type="predicted"/>
<name>A0AAD5JVX5_9FUNG</name>
<reference evidence="3" key="1">
    <citation type="journal article" date="2022" name="IScience">
        <title>Evolution of zygomycete secretomes and the origins of terrestrial fungal ecologies.</title>
        <authorList>
            <person name="Chang Y."/>
            <person name="Wang Y."/>
            <person name="Mondo S."/>
            <person name="Ahrendt S."/>
            <person name="Andreopoulos W."/>
            <person name="Barry K."/>
            <person name="Beard J."/>
            <person name="Benny G.L."/>
            <person name="Blankenship S."/>
            <person name="Bonito G."/>
            <person name="Cuomo C."/>
            <person name="Desiro A."/>
            <person name="Gervers K.A."/>
            <person name="Hundley H."/>
            <person name="Kuo A."/>
            <person name="LaButti K."/>
            <person name="Lang B.F."/>
            <person name="Lipzen A."/>
            <person name="O'Donnell K."/>
            <person name="Pangilinan J."/>
            <person name="Reynolds N."/>
            <person name="Sandor L."/>
            <person name="Smith M.E."/>
            <person name="Tsang A."/>
            <person name="Grigoriev I.V."/>
            <person name="Stajich J.E."/>
            <person name="Spatafora J.W."/>
        </authorList>
    </citation>
    <scope>NUCLEOTIDE SEQUENCE</scope>
    <source>
        <strain evidence="3">RSA 2281</strain>
    </source>
</reference>
<feature type="compositionally biased region" description="Low complexity" evidence="1">
    <location>
        <begin position="277"/>
        <end position="301"/>
    </location>
</feature>
<feature type="compositionally biased region" description="Low complexity" evidence="1">
    <location>
        <begin position="259"/>
        <end position="270"/>
    </location>
</feature>
<dbReference type="Gene3D" id="3.90.810.10">
    <property type="entry name" value="CRIB domain"/>
    <property type="match status" value="1"/>
</dbReference>
<evidence type="ECO:0000256" key="1">
    <source>
        <dbReference type="SAM" id="MobiDB-lite"/>
    </source>
</evidence>
<evidence type="ECO:0000259" key="2">
    <source>
        <dbReference type="PROSITE" id="PS50108"/>
    </source>
</evidence>
<reference evidence="3" key="2">
    <citation type="submission" date="2023-02" db="EMBL/GenBank/DDBJ databases">
        <authorList>
            <consortium name="DOE Joint Genome Institute"/>
            <person name="Mondo S.J."/>
            <person name="Chang Y."/>
            <person name="Wang Y."/>
            <person name="Ahrendt S."/>
            <person name="Andreopoulos W."/>
            <person name="Barry K."/>
            <person name="Beard J."/>
            <person name="Benny G.L."/>
            <person name="Blankenship S."/>
            <person name="Bonito G."/>
            <person name="Cuomo C."/>
            <person name="Desiro A."/>
            <person name="Gervers K.A."/>
            <person name="Hundley H."/>
            <person name="Kuo A."/>
            <person name="LaButti K."/>
            <person name="Lang B.F."/>
            <person name="Lipzen A."/>
            <person name="O'Donnell K."/>
            <person name="Pangilinan J."/>
            <person name="Reynolds N."/>
            <person name="Sandor L."/>
            <person name="Smith M.W."/>
            <person name="Tsang A."/>
            <person name="Grigoriev I.V."/>
            <person name="Stajich J.E."/>
            <person name="Spatafora J.W."/>
        </authorList>
    </citation>
    <scope>NUCLEOTIDE SEQUENCE</scope>
    <source>
        <strain evidence="3">RSA 2281</strain>
    </source>
</reference>
<feature type="compositionally biased region" description="Low complexity" evidence="1">
    <location>
        <begin position="82"/>
        <end position="91"/>
    </location>
</feature>
<dbReference type="EMBL" id="JAIXMP010000020">
    <property type="protein sequence ID" value="KAI9257191.1"/>
    <property type="molecule type" value="Genomic_DNA"/>
</dbReference>
<evidence type="ECO:0000313" key="3">
    <source>
        <dbReference type="EMBL" id="KAI9257191.1"/>
    </source>
</evidence>
<feature type="domain" description="CRIB" evidence="2">
    <location>
        <begin position="124"/>
        <end position="137"/>
    </location>
</feature>
<feature type="compositionally biased region" description="Polar residues" evidence="1">
    <location>
        <begin position="233"/>
        <end position="246"/>
    </location>
</feature>